<feature type="domain" description="FAD/NAD(P)-binding" evidence="11">
    <location>
        <begin position="567"/>
        <end position="733"/>
    </location>
</feature>
<comment type="similarity">
    <text evidence="2">Belongs to the class-I pyridine nucleotide-disulfide oxidoreductase family.</text>
</comment>
<dbReference type="NCBIfam" id="TIGR00756">
    <property type="entry name" value="PPR"/>
    <property type="match status" value="7"/>
</dbReference>
<evidence type="ECO:0000313" key="12">
    <source>
        <dbReference type="EMBL" id="CAN70963.1"/>
    </source>
</evidence>
<dbReference type="InterPro" id="IPR011990">
    <property type="entry name" value="TPR-like_helical_dom_sf"/>
</dbReference>
<keyword evidence="4" id="KW-0285">Flavoprotein</keyword>
<feature type="repeat" description="PPR" evidence="10">
    <location>
        <begin position="380"/>
        <end position="414"/>
    </location>
</feature>
<evidence type="ECO:0000256" key="4">
    <source>
        <dbReference type="ARBA" id="ARBA00022630"/>
    </source>
</evidence>
<dbReference type="Pfam" id="PF07992">
    <property type="entry name" value="Pyr_redox_2"/>
    <property type="match status" value="1"/>
</dbReference>
<evidence type="ECO:0000256" key="1">
    <source>
        <dbReference type="ARBA" id="ARBA00001974"/>
    </source>
</evidence>
<dbReference type="Gene3D" id="1.25.40.10">
    <property type="entry name" value="Tetratricopeptide repeat domain"/>
    <property type="match status" value="4"/>
</dbReference>
<evidence type="ECO:0000259" key="11">
    <source>
        <dbReference type="Pfam" id="PF07992"/>
    </source>
</evidence>
<reference evidence="12" key="1">
    <citation type="journal article" date="2007" name="PLoS ONE">
        <title>The first genome sequence of an elite grapevine cultivar (Pinot noir Vitis vinifera L.): coping with a highly heterozygous genome.</title>
        <authorList>
            <person name="Velasco R."/>
            <person name="Zharkikh A."/>
            <person name="Troggio M."/>
            <person name="Cartwright D.A."/>
            <person name="Cestaro A."/>
            <person name="Pruss D."/>
            <person name="Pindo M."/>
            <person name="FitzGerald L.M."/>
            <person name="Vezzulli S."/>
            <person name="Reid J."/>
            <person name="Malacarne G."/>
            <person name="Iliev D."/>
            <person name="Coppola G."/>
            <person name="Wardell B."/>
            <person name="Micheletti D."/>
            <person name="Macalma T."/>
            <person name="Facci M."/>
            <person name="Mitchell J.T."/>
            <person name="Perazzolli M."/>
            <person name="Eldredge G."/>
            <person name="Gatto P."/>
            <person name="Oyzerski R."/>
            <person name="Moretto M."/>
            <person name="Gutin N."/>
            <person name="Stefanini M."/>
            <person name="Chen Y."/>
            <person name="Segala C."/>
            <person name="Davenport C."/>
            <person name="Dematte L."/>
            <person name="Mraz A."/>
            <person name="Battilana J."/>
            <person name="Stormo K."/>
            <person name="Costa F."/>
            <person name="Tao Q."/>
            <person name="Si-Ammour A."/>
            <person name="Harkins T."/>
            <person name="Lackey A."/>
            <person name="Perbost C."/>
            <person name="Taillon B."/>
            <person name="Stella A."/>
            <person name="Solovyev V."/>
            <person name="Fawcett J.A."/>
            <person name="Sterck L."/>
            <person name="Vandepoele K."/>
            <person name="Grando S.M."/>
            <person name="Toppo S."/>
            <person name="Moser C."/>
            <person name="Lanchbury J."/>
            <person name="Bogden R."/>
            <person name="Skolnick M."/>
            <person name="Sgaramella V."/>
            <person name="Bhatnagar S.K."/>
            <person name="Fontana P."/>
            <person name="Gutin A."/>
            <person name="Van de Peer Y."/>
            <person name="Salamini F."/>
            <person name="Viola R."/>
        </authorList>
    </citation>
    <scope>NUCLEOTIDE SEQUENCE</scope>
</reference>
<dbReference type="PROSITE" id="PS00076">
    <property type="entry name" value="PYRIDINE_REDOX_1"/>
    <property type="match status" value="1"/>
</dbReference>
<sequence length="844" mass="93013">MPFNELLSFSSHCCATTAGSKMMTVCHRRVQQPFKPRSTSLLHFHSISAVRSASTAVGAAVDPFTDHPSHHHLAAVDSKSTLLKSYTVTPPIKPWPQRLSPKRVVSMISRQQNLDLALQIFDHAGKFHRNFAHNYETYLAMIEKLSKARAFEPMETLISQLHKSQIKCGENLFITVIRNYGFAGRPKLAIRTFLRIPSFGLQPSVRSFNTLLNTLVQNKRFDLVHLMFKNCRKKFGIVPNVFTCNILVKALCKKNDIDAAIRVLEEMPAMGFIPNVVTYTTILGGYVSKGDMVGARRVFGEILDRGWVPDPTTYTILMDGYCKKGRFMDAVKVMDEMEENRVEPNDVTYGVIIEAYCKEKKSGEVLNLLDDMLEKKYIPSSALCCRVIDMLCEEGKVEVACELWKKLLKKNCTPDNAITSTLIHWLCKEGKVWEARKLFDEFEKGSIPSTLTYNALIAGMCEGGELPEAARLWDNMVEKGCVPNAFTYNMLIKGFCKVGNAREGIRVMEEMLDNGCLPNKATYAILLEGLYELGLEGEVTNVLSMASSRGGVDAECWGVFLAKTSQVLVVGGTCVNWGCVPSKTLLAVSGRMRELQDEHHMKAFGLQVAAAGYDRQGVADHANNLASKIRSNLTNSLKGLGVVILEGVGTILGPQKVKYGKVGSSGNVITAKDIIIATGSVPFVPKGVEVDGKTVITSDQALKLEFIPDWIAIVGSGYIGLEFSDVYMALGSEPQAREKAEKEGFEVSVAKTSFKANTKALAENEGAGLAKDIEFAVHAHPTLSEVLDKLFKSAKVGRTGFFGPEMKSSPILHWYIRPPIQTDNHLSFQVKINISSPGVAPVTV</sequence>
<dbReference type="PROSITE" id="PS51375">
    <property type="entry name" value="PPR"/>
    <property type="match status" value="7"/>
</dbReference>
<dbReference type="InterPro" id="IPR012999">
    <property type="entry name" value="Pyr_OxRdtase_I_AS"/>
</dbReference>
<evidence type="ECO:0000256" key="6">
    <source>
        <dbReference type="ARBA" id="ARBA00022827"/>
    </source>
</evidence>
<feature type="repeat" description="PPR" evidence="10">
    <location>
        <begin position="345"/>
        <end position="379"/>
    </location>
</feature>
<comment type="similarity">
    <text evidence="3">Belongs to the PPR family. P subfamily.</text>
</comment>
<keyword evidence="5" id="KW-0677">Repeat</keyword>
<dbReference type="SUPFAM" id="SSF51905">
    <property type="entry name" value="FAD/NAD(P)-binding domain"/>
    <property type="match status" value="1"/>
</dbReference>
<dbReference type="EMBL" id="AM485099">
    <property type="protein sequence ID" value="CAN70963.1"/>
    <property type="molecule type" value="Genomic_DNA"/>
</dbReference>
<feature type="repeat" description="PPR" evidence="10">
    <location>
        <begin position="484"/>
        <end position="518"/>
    </location>
</feature>
<proteinExistence type="inferred from homology"/>
<feature type="repeat" description="PPR" evidence="10">
    <location>
        <begin position="310"/>
        <end position="344"/>
    </location>
</feature>
<comment type="cofactor">
    <cofactor evidence="1">
        <name>FAD</name>
        <dbReference type="ChEBI" id="CHEBI:57692"/>
    </cofactor>
</comment>
<accession>A5C7J6</accession>
<name>A5C7J6_VITVI</name>
<dbReference type="Pfam" id="PF13041">
    <property type="entry name" value="PPR_2"/>
    <property type="match status" value="3"/>
</dbReference>
<dbReference type="PANTHER" id="PTHR47938:SF2">
    <property type="entry name" value="OS06G0184866 PROTEIN"/>
    <property type="match status" value="1"/>
</dbReference>
<dbReference type="Pfam" id="PF12854">
    <property type="entry name" value="PPR_1"/>
    <property type="match status" value="1"/>
</dbReference>
<dbReference type="InterPro" id="IPR002885">
    <property type="entry name" value="PPR_rpt"/>
</dbReference>
<gene>
    <name evidence="12" type="ORF">VITISV_038268</name>
</gene>
<evidence type="ECO:0000256" key="10">
    <source>
        <dbReference type="PROSITE-ProRule" id="PRU00708"/>
    </source>
</evidence>
<dbReference type="Gene3D" id="3.50.50.60">
    <property type="entry name" value="FAD/NAD(P)-binding domain"/>
    <property type="match status" value="1"/>
</dbReference>
<feature type="repeat" description="PPR" evidence="10">
    <location>
        <begin position="275"/>
        <end position="309"/>
    </location>
</feature>
<feature type="repeat" description="PPR" evidence="10">
    <location>
        <begin position="240"/>
        <end position="274"/>
    </location>
</feature>
<evidence type="ECO:0000256" key="9">
    <source>
        <dbReference type="ARBA" id="ARBA00023284"/>
    </source>
</evidence>
<evidence type="ECO:0000256" key="8">
    <source>
        <dbReference type="ARBA" id="ARBA00023157"/>
    </source>
</evidence>
<feature type="repeat" description="PPR" evidence="10">
    <location>
        <begin position="449"/>
        <end position="483"/>
    </location>
</feature>
<dbReference type="PANTHER" id="PTHR47938">
    <property type="entry name" value="RESPIRATORY COMPLEX I CHAPERONE (CIA84), PUTATIVE (AFU_ORTHOLOGUE AFUA_2G06020)-RELATED"/>
    <property type="match status" value="1"/>
</dbReference>
<keyword evidence="6" id="KW-0274">FAD</keyword>
<evidence type="ECO:0000256" key="7">
    <source>
        <dbReference type="ARBA" id="ARBA00023002"/>
    </source>
</evidence>
<evidence type="ECO:0000256" key="3">
    <source>
        <dbReference type="ARBA" id="ARBA00007626"/>
    </source>
</evidence>
<protein>
    <recommendedName>
        <fullName evidence="11">FAD/NAD(P)-binding domain-containing protein</fullName>
    </recommendedName>
</protein>
<evidence type="ECO:0000256" key="2">
    <source>
        <dbReference type="ARBA" id="ARBA00007532"/>
    </source>
</evidence>
<dbReference type="ExpressionAtlas" id="A5C7J6">
    <property type="expression patterns" value="baseline and differential"/>
</dbReference>
<dbReference type="AlphaFoldDB" id="A5C7J6"/>
<organism evidence="12">
    <name type="scientific">Vitis vinifera</name>
    <name type="common">Grape</name>
    <dbReference type="NCBI Taxonomy" id="29760"/>
    <lineage>
        <taxon>Eukaryota</taxon>
        <taxon>Viridiplantae</taxon>
        <taxon>Streptophyta</taxon>
        <taxon>Embryophyta</taxon>
        <taxon>Tracheophyta</taxon>
        <taxon>Spermatophyta</taxon>
        <taxon>Magnoliopsida</taxon>
        <taxon>eudicotyledons</taxon>
        <taxon>Gunneridae</taxon>
        <taxon>Pentapetalae</taxon>
        <taxon>rosids</taxon>
        <taxon>Vitales</taxon>
        <taxon>Vitaceae</taxon>
        <taxon>Viteae</taxon>
        <taxon>Vitis</taxon>
    </lineage>
</organism>
<keyword evidence="7" id="KW-0560">Oxidoreductase</keyword>
<dbReference type="InterPro" id="IPR023753">
    <property type="entry name" value="FAD/NAD-binding_dom"/>
</dbReference>
<dbReference type="InterPro" id="IPR036188">
    <property type="entry name" value="FAD/NAD-bd_sf"/>
</dbReference>
<dbReference type="OrthoDB" id="185373at2759"/>
<dbReference type="PRINTS" id="PR00411">
    <property type="entry name" value="PNDRDTASEI"/>
</dbReference>
<dbReference type="GO" id="GO:0016668">
    <property type="term" value="F:oxidoreductase activity, acting on a sulfur group of donors, NAD(P) as acceptor"/>
    <property type="evidence" value="ECO:0007669"/>
    <property type="project" value="InterPro"/>
</dbReference>
<keyword evidence="9" id="KW-0676">Redox-active center</keyword>
<evidence type="ECO:0000256" key="5">
    <source>
        <dbReference type="ARBA" id="ARBA00022737"/>
    </source>
</evidence>
<keyword evidence="8" id="KW-1015">Disulfide bond</keyword>
<dbReference type="Pfam" id="PF13812">
    <property type="entry name" value="PPR_3"/>
    <property type="match status" value="1"/>
</dbReference>